<protein>
    <recommendedName>
        <fullName evidence="6">RING-type domain-containing protein</fullName>
    </recommendedName>
</protein>
<dbReference type="PANTHER" id="PTHR22763">
    <property type="entry name" value="RING ZINC FINGER PROTEIN"/>
    <property type="match status" value="1"/>
</dbReference>
<feature type="region of interest" description="Disordered" evidence="5">
    <location>
        <begin position="540"/>
        <end position="566"/>
    </location>
</feature>
<dbReference type="InterPro" id="IPR050731">
    <property type="entry name" value="HRD1_E3_ubiq-ligases"/>
</dbReference>
<dbReference type="PROSITE" id="PS50089">
    <property type="entry name" value="ZF_RING_2"/>
    <property type="match status" value="1"/>
</dbReference>
<dbReference type="InterPro" id="IPR001841">
    <property type="entry name" value="Znf_RING"/>
</dbReference>
<feature type="compositionally biased region" description="Low complexity" evidence="5">
    <location>
        <begin position="544"/>
        <end position="558"/>
    </location>
</feature>
<dbReference type="InterPro" id="IPR013083">
    <property type="entry name" value="Znf_RING/FYVE/PHD"/>
</dbReference>
<feature type="region of interest" description="Disordered" evidence="5">
    <location>
        <begin position="184"/>
        <end position="203"/>
    </location>
</feature>
<dbReference type="SUPFAM" id="SSF57850">
    <property type="entry name" value="RING/U-box"/>
    <property type="match status" value="1"/>
</dbReference>
<keyword evidence="1" id="KW-0479">Metal-binding</keyword>
<evidence type="ECO:0000313" key="8">
    <source>
        <dbReference type="Proteomes" id="UP000268321"/>
    </source>
</evidence>
<feature type="compositionally biased region" description="Polar residues" evidence="5">
    <location>
        <begin position="227"/>
        <end position="247"/>
    </location>
</feature>
<feature type="region of interest" description="Disordered" evidence="5">
    <location>
        <begin position="1"/>
        <end position="160"/>
    </location>
</feature>
<proteinExistence type="predicted"/>
<keyword evidence="3" id="KW-0862">Zinc</keyword>
<evidence type="ECO:0000256" key="1">
    <source>
        <dbReference type="ARBA" id="ARBA00022723"/>
    </source>
</evidence>
<keyword evidence="8" id="KW-1185">Reference proteome</keyword>
<feature type="region of interest" description="Disordered" evidence="5">
    <location>
        <begin position="498"/>
        <end position="518"/>
    </location>
</feature>
<accession>A0A4P9ZCR6</accession>
<dbReference type="OrthoDB" id="8062037at2759"/>
<evidence type="ECO:0000256" key="4">
    <source>
        <dbReference type="PROSITE-ProRule" id="PRU00175"/>
    </source>
</evidence>
<organism evidence="7 8">
    <name type="scientific">Metschnikowia bicuspidata</name>
    <dbReference type="NCBI Taxonomy" id="27322"/>
    <lineage>
        <taxon>Eukaryota</taxon>
        <taxon>Fungi</taxon>
        <taxon>Dikarya</taxon>
        <taxon>Ascomycota</taxon>
        <taxon>Saccharomycotina</taxon>
        <taxon>Pichiomycetes</taxon>
        <taxon>Metschnikowiaceae</taxon>
        <taxon>Metschnikowia</taxon>
    </lineage>
</organism>
<evidence type="ECO:0000259" key="6">
    <source>
        <dbReference type="PROSITE" id="PS50089"/>
    </source>
</evidence>
<feature type="region of interest" description="Disordered" evidence="5">
    <location>
        <begin position="367"/>
        <end position="418"/>
    </location>
</feature>
<dbReference type="Gene3D" id="3.30.40.10">
    <property type="entry name" value="Zinc/RING finger domain, C3HC4 (zinc finger)"/>
    <property type="match status" value="1"/>
</dbReference>
<feature type="compositionally biased region" description="Polar residues" evidence="5">
    <location>
        <begin position="124"/>
        <end position="138"/>
    </location>
</feature>
<feature type="compositionally biased region" description="Low complexity" evidence="5">
    <location>
        <begin position="139"/>
        <end position="149"/>
    </location>
</feature>
<sequence length="717" mass="75886">MLGSSPSGDAWPSPNPPDSSETPALAGPVPHQSDEDSRDACGGNPEPSSNSQIPGSAGPTTTAAETSDYPSALGNPASSTFQLERATESTQNVLLFTRASQPFSQPPPGNSATAPGSAAGPESTADSESVAASESTAMGSAPPSAASSGPDDRLGALGSDQPRLHSVDILELLIAQGLAAQQRAQQQQRAADGEQPEPANTPHFFRLASPLFATNFRNAASPPAQASGESSRTSGASDPARGSTTPATGLADDIGAIVITINYAFANDDLPNPNRTGSLTISVPNTTFNRNTHTIHDFVSFATRLAYQELFSNVKTGITREKFESFEAVPVDKLTDSVCSICFEPYDGLQSLQEVAKSLALKRRKLSPDEHSVSMSESEDDRLERSRSLTPEIPAPTANTETTSGSATGTGATRSTGPEYLCDQDKEFSHDVIKLPCSHIFGKSCLAHWLKTASTCPLCRFNVNSPSEESGEGTGERPQEFGQNFSYLFLGNWMRNAADQAQPPTGAPSPDQPPNANQALPVNRAEEASGIIFTTLTPQLSRTSSSASVPSLYSSAPADIASGAENSDRRARRFEFLRSFTHSIFRRPRRPEAPSPPLVLLETERNAPPAMGPAEPPADGSDRDRFESLSFRARNPTFSPVIEGIFNYLSTTDGRDESSIFASGVSSRRTAGGFETTTTAGVARRPESVIIISPNSFVTRIAQPDTSATRETDSNIS</sequence>
<dbReference type="Proteomes" id="UP000268321">
    <property type="component" value="Unassembled WGS sequence"/>
</dbReference>
<feature type="compositionally biased region" description="Low complexity" evidence="5">
    <location>
        <begin position="397"/>
        <end position="417"/>
    </location>
</feature>
<gene>
    <name evidence="7" type="ORF">METBISCDRAFT_23798</name>
</gene>
<dbReference type="Pfam" id="PF13639">
    <property type="entry name" value="zf-RING_2"/>
    <property type="match status" value="1"/>
</dbReference>
<dbReference type="GO" id="GO:0061630">
    <property type="term" value="F:ubiquitin protein ligase activity"/>
    <property type="evidence" value="ECO:0007669"/>
    <property type="project" value="TreeGrafter"/>
</dbReference>
<feature type="compositionally biased region" description="Polar residues" evidence="5">
    <location>
        <begin position="76"/>
        <end position="103"/>
    </location>
</feature>
<feature type="domain" description="RING-type" evidence="6">
    <location>
        <begin position="421"/>
        <end position="460"/>
    </location>
</feature>
<evidence type="ECO:0000256" key="2">
    <source>
        <dbReference type="ARBA" id="ARBA00022771"/>
    </source>
</evidence>
<dbReference type="EMBL" id="ML004471">
    <property type="protein sequence ID" value="RKP29901.1"/>
    <property type="molecule type" value="Genomic_DNA"/>
</dbReference>
<dbReference type="GO" id="GO:0008270">
    <property type="term" value="F:zinc ion binding"/>
    <property type="evidence" value="ECO:0007669"/>
    <property type="project" value="UniProtKB-KW"/>
</dbReference>
<dbReference type="GO" id="GO:0043161">
    <property type="term" value="P:proteasome-mediated ubiquitin-dependent protein catabolic process"/>
    <property type="evidence" value="ECO:0007669"/>
    <property type="project" value="TreeGrafter"/>
</dbReference>
<feature type="compositionally biased region" description="Polar residues" evidence="5">
    <location>
        <begin position="46"/>
        <end position="69"/>
    </location>
</feature>
<evidence type="ECO:0000256" key="5">
    <source>
        <dbReference type="SAM" id="MobiDB-lite"/>
    </source>
</evidence>
<reference evidence="8" key="1">
    <citation type="journal article" date="2018" name="Nat. Microbiol.">
        <title>Leveraging single-cell genomics to expand the fungal tree of life.</title>
        <authorList>
            <person name="Ahrendt S.R."/>
            <person name="Quandt C.A."/>
            <person name="Ciobanu D."/>
            <person name="Clum A."/>
            <person name="Salamov A."/>
            <person name="Andreopoulos B."/>
            <person name="Cheng J.F."/>
            <person name="Woyke T."/>
            <person name="Pelin A."/>
            <person name="Henrissat B."/>
            <person name="Reynolds N.K."/>
            <person name="Benny G.L."/>
            <person name="Smith M.E."/>
            <person name="James T.Y."/>
            <person name="Grigoriev I.V."/>
        </authorList>
    </citation>
    <scope>NUCLEOTIDE SEQUENCE [LARGE SCALE GENOMIC DNA]</scope>
    <source>
        <strain evidence="8">Baker2002</strain>
    </source>
</reference>
<feature type="region of interest" description="Disordered" evidence="5">
    <location>
        <begin position="218"/>
        <end position="248"/>
    </location>
</feature>
<evidence type="ECO:0000313" key="7">
    <source>
        <dbReference type="EMBL" id="RKP29901.1"/>
    </source>
</evidence>
<name>A0A4P9ZCR6_9ASCO</name>
<evidence type="ECO:0000256" key="3">
    <source>
        <dbReference type="ARBA" id="ARBA00022833"/>
    </source>
</evidence>
<keyword evidence="2 4" id="KW-0863">Zinc-finger</keyword>
<dbReference type="GO" id="GO:0012505">
    <property type="term" value="C:endomembrane system"/>
    <property type="evidence" value="ECO:0007669"/>
    <property type="project" value="TreeGrafter"/>
</dbReference>
<dbReference type="AlphaFoldDB" id="A0A4P9ZCR6"/>